<evidence type="ECO:0000313" key="12">
    <source>
        <dbReference type="EMBL" id="KTD47320.1"/>
    </source>
</evidence>
<dbReference type="SUPFAM" id="SSF51690">
    <property type="entry name" value="Nicotinate/Quinolinate PRTase C-terminal domain-like"/>
    <property type="match status" value="1"/>
</dbReference>
<comment type="caution">
    <text evidence="12">The sequence shown here is derived from an EMBL/GenBank/DDBJ whole genome shotgun (WGS) entry which is preliminary data.</text>
</comment>
<comment type="similarity">
    <text evidence="3 9">Belongs to the NadC/ModD family.</text>
</comment>
<organism evidence="12 13">
    <name type="scientific">Legionella rubrilucens</name>
    <dbReference type="NCBI Taxonomy" id="458"/>
    <lineage>
        <taxon>Bacteria</taxon>
        <taxon>Pseudomonadati</taxon>
        <taxon>Pseudomonadota</taxon>
        <taxon>Gammaproteobacteria</taxon>
        <taxon>Legionellales</taxon>
        <taxon>Legionellaceae</taxon>
        <taxon>Legionella</taxon>
    </lineage>
</organism>
<dbReference type="UniPathway" id="UPA00253">
    <property type="reaction ID" value="UER00331"/>
</dbReference>
<protein>
    <recommendedName>
        <fullName evidence="4">nicotinate-nucleotide diphosphorylase (carboxylating)</fullName>
        <ecNumber evidence="4">2.4.2.19</ecNumber>
    </recommendedName>
    <alternativeName>
        <fullName evidence="8">Quinolinate phosphoribosyltransferase [decarboxylating]</fullName>
    </alternativeName>
</protein>
<evidence type="ECO:0000256" key="3">
    <source>
        <dbReference type="ARBA" id="ARBA00009400"/>
    </source>
</evidence>
<evidence type="ECO:0000256" key="2">
    <source>
        <dbReference type="ARBA" id="ARBA00004893"/>
    </source>
</evidence>
<dbReference type="NCBIfam" id="TIGR00078">
    <property type="entry name" value="nadC"/>
    <property type="match status" value="1"/>
</dbReference>
<dbReference type="EMBL" id="LNYT01000020">
    <property type="protein sequence ID" value="KTD47320.1"/>
    <property type="molecule type" value="Genomic_DNA"/>
</dbReference>
<accession>A0A0W0XRS7</accession>
<dbReference type="Gene3D" id="3.20.20.70">
    <property type="entry name" value="Aldolase class I"/>
    <property type="match status" value="1"/>
</dbReference>
<comment type="function">
    <text evidence="1">Involved in the catabolism of quinolinic acid (QA).</text>
</comment>
<dbReference type="InterPro" id="IPR037128">
    <property type="entry name" value="Quinolinate_PRibosylTase_N_sf"/>
</dbReference>
<dbReference type="PIRSF" id="PIRSF006250">
    <property type="entry name" value="NadC_ModD"/>
    <property type="match status" value="1"/>
</dbReference>
<keyword evidence="13" id="KW-1185">Reference proteome</keyword>
<feature type="domain" description="Quinolinate phosphoribosyl transferase N-terminal" evidence="11">
    <location>
        <begin position="28"/>
        <end position="107"/>
    </location>
</feature>
<keyword evidence="6 9" id="KW-0328">Glycosyltransferase</keyword>
<dbReference type="GO" id="GO:0009435">
    <property type="term" value="P:NAD+ biosynthetic process"/>
    <property type="evidence" value="ECO:0007669"/>
    <property type="project" value="UniProtKB-UniPathway"/>
</dbReference>
<dbReference type="SUPFAM" id="SSF54675">
    <property type="entry name" value="Nicotinate/Quinolinate PRTase N-terminal domain-like"/>
    <property type="match status" value="1"/>
</dbReference>
<dbReference type="InterPro" id="IPR002638">
    <property type="entry name" value="Quinolinate_PRibosylTrfase_C"/>
</dbReference>
<dbReference type="PANTHER" id="PTHR32179">
    <property type="entry name" value="NICOTINATE-NUCLEOTIDE PYROPHOSPHORYLASE [CARBOXYLATING]"/>
    <property type="match status" value="1"/>
</dbReference>
<gene>
    <name evidence="12" type="primary">nadC</name>
    <name evidence="12" type="ORF">Lrub_2242</name>
</gene>
<dbReference type="Pfam" id="PF02749">
    <property type="entry name" value="QRPTase_N"/>
    <property type="match status" value="1"/>
</dbReference>
<dbReference type="GO" id="GO:0034213">
    <property type="term" value="P:quinolinate catabolic process"/>
    <property type="evidence" value="ECO:0007669"/>
    <property type="project" value="TreeGrafter"/>
</dbReference>
<dbReference type="AlphaFoldDB" id="A0A0W0XRS7"/>
<dbReference type="EC" id="2.4.2.19" evidence="4"/>
<dbReference type="STRING" id="458.Lrub_2242"/>
<dbReference type="Pfam" id="PF01729">
    <property type="entry name" value="QRPTase_C"/>
    <property type="match status" value="1"/>
</dbReference>
<dbReference type="CDD" id="cd01572">
    <property type="entry name" value="QPRTase"/>
    <property type="match status" value="1"/>
</dbReference>
<evidence type="ECO:0000256" key="8">
    <source>
        <dbReference type="ARBA" id="ARBA00033102"/>
    </source>
</evidence>
<evidence type="ECO:0000259" key="11">
    <source>
        <dbReference type="Pfam" id="PF02749"/>
    </source>
</evidence>
<reference evidence="12 13" key="1">
    <citation type="submission" date="2015-11" db="EMBL/GenBank/DDBJ databases">
        <title>Genomic analysis of 38 Legionella species identifies large and diverse effector repertoires.</title>
        <authorList>
            <person name="Burstein D."/>
            <person name="Amaro F."/>
            <person name="Zusman T."/>
            <person name="Lifshitz Z."/>
            <person name="Cohen O."/>
            <person name="Gilbert J.A."/>
            <person name="Pupko T."/>
            <person name="Shuman H.A."/>
            <person name="Segal G."/>
        </authorList>
    </citation>
    <scope>NUCLEOTIDE SEQUENCE [LARGE SCALE GENOMIC DNA]</scope>
    <source>
        <strain evidence="12 13">WA-270A-C2</strain>
    </source>
</reference>
<dbReference type="OrthoDB" id="9782546at2"/>
<proteinExistence type="inferred from homology"/>
<dbReference type="InterPro" id="IPR022412">
    <property type="entry name" value="Quinolinate_PRibosylTrfase_N"/>
</dbReference>
<dbReference type="PATRIC" id="fig|458.5.peg.2336"/>
<dbReference type="InterPro" id="IPR004393">
    <property type="entry name" value="NadC"/>
</dbReference>
<evidence type="ECO:0000259" key="10">
    <source>
        <dbReference type="Pfam" id="PF01729"/>
    </source>
</evidence>
<dbReference type="Gene3D" id="3.90.1170.20">
    <property type="entry name" value="Quinolinate phosphoribosyl transferase, N-terminal domain"/>
    <property type="match status" value="1"/>
</dbReference>
<dbReference type="InterPro" id="IPR036068">
    <property type="entry name" value="Nicotinate_pribotase-like_C"/>
</dbReference>
<dbReference type="RefSeq" id="WP_058532197.1">
    <property type="nucleotide sequence ID" value="NZ_CAAAIN010000007.1"/>
</dbReference>
<evidence type="ECO:0000256" key="1">
    <source>
        <dbReference type="ARBA" id="ARBA00003237"/>
    </source>
</evidence>
<evidence type="ECO:0000313" key="13">
    <source>
        <dbReference type="Proteomes" id="UP000054608"/>
    </source>
</evidence>
<dbReference type="Proteomes" id="UP000054608">
    <property type="component" value="Unassembled WGS sequence"/>
</dbReference>
<sequence length="280" mass="30780">MNIPFDEIKDNVKRALAEDIGSGDVSAALLPAELQAVAEIFSREPMLVCGQPWVNEVFAQVNPGIEIQWLVDEGVWLAEPSTLCKISGRACDLLTAERTALNFLQTLAATATQTWHYLQEIKGTKARLLDTRKTIPGLRLAQKYAVACAGGMNHRVGLYDAYLIKENHIKSCRSITQAILMAREKRPDLLIEIEVETLQELLEALNAGPDRILLDNFSHAMLAEAVVLNQPYQCQLEASGGVTLDTIRSIALTGVDFISVGSITKSLQAIDLSLLIREIK</sequence>
<comment type="pathway">
    <text evidence="2">Cofactor biosynthesis; NAD(+) biosynthesis; nicotinate D-ribonucleotide from quinolinate: step 1/1.</text>
</comment>
<evidence type="ECO:0000256" key="6">
    <source>
        <dbReference type="ARBA" id="ARBA00022676"/>
    </source>
</evidence>
<evidence type="ECO:0000256" key="5">
    <source>
        <dbReference type="ARBA" id="ARBA00022642"/>
    </source>
</evidence>
<dbReference type="PANTHER" id="PTHR32179:SF3">
    <property type="entry name" value="NICOTINATE-NUCLEOTIDE PYROPHOSPHORYLASE [CARBOXYLATING]"/>
    <property type="match status" value="1"/>
</dbReference>
<dbReference type="InterPro" id="IPR013785">
    <property type="entry name" value="Aldolase_TIM"/>
</dbReference>
<evidence type="ECO:0000256" key="9">
    <source>
        <dbReference type="PIRNR" id="PIRNR006250"/>
    </source>
</evidence>
<keyword evidence="5" id="KW-0662">Pyridine nucleotide biosynthesis</keyword>
<evidence type="ECO:0000256" key="4">
    <source>
        <dbReference type="ARBA" id="ARBA00011944"/>
    </source>
</evidence>
<dbReference type="GO" id="GO:0004514">
    <property type="term" value="F:nicotinate-nucleotide diphosphorylase (carboxylating) activity"/>
    <property type="evidence" value="ECO:0007669"/>
    <property type="project" value="UniProtKB-EC"/>
</dbReference>
<keyword evidence="7 9" id="KW-0808">Transferase</keyword>
<dbReference type="FunFam" id="3.20.20.70:FF:000030">
    <property type="entry name" value="Nicotinate-nucleotide pyrophosphorylase, carboxylating"/>
    <property type="match status" value="1"/>
</dbReference>
<name>A0A0W0XRS7_9GAMM</name>
<dbReference type="GO" id="GO:0005737">
    <property type="term" value="C:cytoplasm"/>
    <property type="evidence" value="ECO:0007669"/>
    <property type="project" value="TreeGrafter"/>
</dbReference>
<feature type="domain" description="Quinolinate phosphoribosyl transferase C-terminal" evidence="10">
    <location>
        <begin position="111"/>
        <end position="274"/>
    </location>
</feature>
<evidence type="ECO:0000256" key="7">
    <source>
        <dbReference type="ARBA" id="ARBA00022679"/>
    </source>
</evidence>
<dbReference type="InterPro" id="IPR027277">
    <property type="entry name" value="NadC/ModD"/>
</dbReference>